<dbReference type="InterPro" id="IPR012341">
    <property type="entry name" value="6hp_glycosidase-like_sf"/>
</dbReference>
<dbReference type="AlphaFoldDB" id="A0AAN7BB49"/>
<proteinExistence type="predicted"/>
<dbReference type="GO" id="GO:0003824">
    <property type="term" value="F:catalytic activity"/>
    <property type="evidence" value="ECO:0007669"/>
    <property type="project" value="UniProtKB-ARBA"/>
</dbReference>
<dbReference type="InterPro" id="IPR054491">
    <property type="entry name" value="MGH1-like_GH"/>
</dbReference>
<dbReference type="Pfam" id="PF22422">
    <property type="entry name" value="MGH1-like_GH"/>
    <property type="match status" value="1"/>
</dbReference>
<dbReference type="Pfam" id="PF00754">
    <property type="entry name" value="F5_F8_type_C"/>
    <property type="match status" value="1"/>
</dbReference>
<organism evidence="3 4">
    <name type="scientific">Rhypophila decipiens</name>
    <dbReference type="NCBI Taxonomy" id="261697"/>
    <lineage>
        <taxon>Eukaryota</taxon>
        <taxon>Fungi</taxon>
        <taxon>Dikarya</taxon>
        <taxon>Ascomycota</taxon>
        <taxon>Pezizomycotina</taxon>
        <taxon>Sordariomycetes</taxon>
        <taxon>Sordariomycetidae</taxon>
        <taxon>Sordariales</taxon>
        <taxon>Naviculisporaceae</taxon>
        <taxon>Rhypophila</taxon>
    </lineage>
</organism>
<evidence type="ECO:0000313" key="4">
    <source>
        <dbReference type="Proteomes" id="UP001301769"/>
    </source>
</evidence>
<name>A0AAN7BB49_9PEZI</name>
<dbReference type="CDD" id="cd00161">
    <property type="entry name" value="beta-trefoil_Ricin-like"/>
    <property type="match status" value="1"/>
</dbReference>
<feature type="chain" id="PRO_5042847187" evidence="1">
    <location>
        <begin position="23"/>
        <end position="844"/>
    </location>
</feature>
<reference evidence="3" key="1">
    <citation type="journal article" date="2023" name="Mol. Phylogenet. Evol.">
        <title>Genome-scale phylogeny and comparative genomics of the fungal order Sordariales.</title>
        <authorList>
            <person name="Hensen N."/>
            <person name="Bonometti L."/>
            <person name="Westerberg I."/>
            <person name="Brannstrom I.O."/>
            <person name="Guillou S."/>
            <person name="Cros-Aarteil S."/>
            <person name="Calhoun S."/>
            <person name="Haridas S."/>
            <person name="Kuo A."/>
            <person name="Mondo S."/>
            <person name="Pangilinan J."/>
            <person name="Riley R."/>
            <person name="LaButti K."/>
            <person name="Andreopoulos B."/>
            <person name="Lipzen A."/>
            <person name="Chen C."/>
            <person name="Yan M."/>
            <person name="Daum C."/>
            <person name="Ng V."/>
            <person name="Clum A."/>
            <person name="Steindorff A."/>
            <person name="Ohm R.A."/>
            <person name="Martin F."/>
            <person name="Silar P."/>
            <person name="Natvig D.O."/>
            <person name="Lalanne C."/>
            <person name="Gautier V."/>
            <person name="Ament-Velasquez S.L."/>
            <person name="Kruys A."/>
            <person name="Hutchinson M.I."/>
            <person name="Powell A.J."/>
            <person name="Barry K."/>
            <person name="Miller A.N."/>
            <person name="Grigoriev I.V."/>
            <person name="Debuchy R."/>
            <person name="Gladieux P."/>
            <person name="Hiltunen Thoren M."/>
            <person name="Johannesson H."/>
        </authorList>
    </citation>
    <scope>NUCLEOTIDE SEQUENCE</scope>
    <source>
        <strain evidence="3">PSN293</strain>
    </source>
</reference>
<sequence>MAAFSGCLVGAISVVLFAGSAASAGTNFLNHGQLLNGVEDANWFEQNVPFLEVPNQQIQQVYYYRLQTYKEHLTYTGAQYGYLSSEFLKPVSYGAPYGGINAAAGHHIIEGRWLRDQKYVRDIVNYWLAGPGQFGKPQVEHVNKDATDWAHEYSFWAATAVWRHYLVSADREFAMGQLDNLVKQYRGWDNHFNSNLGLYWQVPVWDATECTAASYESNDPYHGGPGYRPTINAFQYGDARAIASLASLAGRTSLADEYTRRANDLQSAMQRTLWDSQAQFYKHRHRDNNPNGQLLTTREYMGYVPWMFNMPQDSSTIPAFAQLKDSQGFASAYGPTTAERRSRWFMSTAANCLQWNGPSWPFATSQVLTAVENLLHDYPTQSTISAADYFTFLTRYAATQYRDGNPYVAEAHHPDENRWMYDTRDHSEDYNHSTFIDNIIAGLLGLRGQPDNTLKINPIMVPSSWDYFALENVTYHGHLITILWDRSGTRYNQGSGLKVYVDGTMTTSRSTLTGGSLTVPIPSPIPPSLSPQVNIAANPQRFPLSTKPFASYTSPYDDPWRAIDGIIFRTAVPQNSRWTSYNSPNSADHFGVDLRRLQSISSVNLYFYSDGGGVRFPASYDLQYLVPGTASTWQTIPNQSRPPTSPFPPPTSNSLTRITFPTIKTSQVRVVAPNPATGQGWGLSELEIFTAPIFQILNLNSNKLMGVENMSKQNLANIHQYDDNGTPDHYWELTRAVSSSEGGSSWYKIKNLNSGLLLGVENMSRSDSARLQQYEDNGSEDHLWRLIQKSDNADVSNGLFLLLNKNSGLVAGVDGMSTGNSAHVVQFEDNGTRDHLWSLLAATG</sequence>
<dbReference type="InterPro" id="IPR000772">
    <property type="entry name" value="Ricin_B_lectin"/>
</dbReference>
<keyword evidence="1" id="KW-0732">Signal</keyword>
<dbReference type="Proteomes" id="UP001301769">
    <property type="component" value="Unassembled WGS sequence"/>
</dbReference>
<dbReference type="Gene3D" id="2.60.120.260">
    <property type="entry name" value="Galactose-binding domain-like"/>
    <property type="match status" value="1"/>
</dbReference>
<dbReference type="GO" id="GO:0005975">
    <property type="term" value="P:carbohydrate metabolic process"/>
    <property type="evidence" value="ECO:0007669"/>
    <property type="project" value="InterPro"/>
</dbReference>
<accession>A0AAN7BB49</accession>
<dbReference type="SUPFAM" id="SSF49785">
    <property type="entry name" value="Galactose-binding domain-like"/>
    <property type="match status" value="1"/>
</dbReference>
<reference evidence="3" key="2">
    <citation type="submission" date="2023-05" db="EMBL/GenBank/DDBJ databases">
        <authorList>
            <consortium name="Lawrence Berkeley National Laboratory"/>
            <person name="Steindorff A."/>
            <person name="Hensen N."/>
            <person name="Bonometti L."/>
            <person name="Westerberg I."/>
            <person name="Brannstrom I.O."/>
            <person name="Guillou S."/>
            <person name="Cros-Aarteil S."/>
            <person name="Calhoun S."/>
            <person name="Haridas S."/>
            <person name="Kuo A."/>
            <person name="Mondo S."/>
            <person name="Pangilinan J."/>
            <person name="Riley R."/>
            <person name="Labutti K."/>
            <person name="Andreopoulos B."/>
            <person name="Lipzen A."/>
            <person name="Chen C."/>
            <person name="Yanf M."/>
            <person name="Daum C."/>
            <person name="Ng V."/>
            <person name="Clum A."/>
            <person name="Ohm R."/>
            <person name="Martin F."/>
            <person name="Silar P."/>
            <person name="Natvig D."/>
            <person name="Lalanne C."/>
            <person name="Gautier V."/>
            <person name="Ament-Velasquez S.L."/>
            <person name="Kruys A."/>
            <person name="Hutchinson M.I."/>
            <person name="Powell A.J."/>
            <person name="Barry K."/>
            <person name="Miller A.N."/>
            <person name="Grigoriev I.V."/>
            <person name="Debuchy R."/>
            <person name="Gladieux P."/>
            <person name="Thoren M.H."/>
            <person name="Johannesson H."/>
        </authorList>
    </citation>
    <scope>NUCLEOTIDE SEQUENCE</scope>
    <source>
        <strain evidence="3">PSN293</strain>
    </source>
</reference>
<dbReference type="InterPro" id="IPR008928">
    <property type="entry name" value="6-hairpin_glycosidase_sf"/>
</dbReference>
<dbReference type="Gene3D" id="1.50.10.10">
    <property type="match status" value="1"/>
</dbReference>
<dbReference type="PROSITE" id="PS50022">
    <property type="entry name" value="FA58C_3"/>
    <property type="match status" value="1"/>
</dbReference>
<gene>
    <name evidence="3" type="ORF">QBC37DRAFT_283649</name>
</gene>
<dbReference type="InterPro" id="IPR005194">
    <property type="entry name" value="Glyco_hydro_65_C"/>
</dbReference>
<feature type="signal peptide" evidence="1">
    <location>
        <begin position="1"/>
        <end position="22"/>
    </location>
</feature>
<dbReference type="SUPFAM" id="SSF48208">
    <property type="entry name" value="Six-hairpin glycosidases"/>
    <property type="match status" value="1"/>
</dbReference>
<dbReference type="Gene3D" id="2.80.10.50">
    <property type="match status" value="1"/>
</dbReference>
<dbReference type="PROSITE" id="PS50231">
    <property type="entry name" value="RICIN_B_LECTIN"/>
    <property type="match status" value="1"/>
</dbReference>
<keyword evidence="4" id="KW-1185">Reference proteome</keyword>
<protein>
    <submittedName>
        <fullName evidence="3">Coagulation factor 5 8 type domain-containing protein</fullName>
    </submittedName>
</protein>
<feature type="domain" description="F5/8 type C" evidence="2">
    <location>
        <begin position="575"/>
        <end position="691"/>
    </location>
</feature>
<comment type="caution">
    <text evidence="3">The sequence shown here is derived from an EMBL/GenBank/DDBJ whole genome shotgun (WGS) entry which is preliminary data.</text>
</comment>
<evidence type="ECO:0000313" key="3">
    <source>
        <dbReference type="EMBL" id="KAK4214555.1"/>
    </source>
</evidence>
<dbReference type="InterPro" id="IPR035992">
    <property type="entry name" value="Ricin_B-like_lectins"/>
</dbReference>
<evidence type="ECO:0000259" key="2">
    <source>
        <dbReference type="PROSITE" id="PS50022"/>
    </source>
</evidence>
<dbReference type="Pfam" id="PF03633">
    <property type="entry name" value="Glyco_hydro_65C"/>
    <property type="match status" value="1"/>
</dbReference>
<dbReference type="EMBL" id="MU858092">
    <property type="protein sequence ID" value="KAK4214555.1"/>
    <property type="molecule type" value="Genomic_DNA"/>
</dbReference>
<dbReference type="SUPFAM" id="SSF50370">
    <property type="entry name" value="Ricin B-like lectins"/>
    <property type="match status" value="1"/>
</dbReference>
<evidence type="ECO:0000256" key="1">
    <source>
        <dbReference type="SAM" id="SignalP"/>
    </source>
</evidence>
<dbReference type="InterPro" id="IPR000421">
    <property type="entry name" value="FA58C"/>
</dbReference>
<dbReference type="Pfam" id="PF14200">
    <property type="entry name" value="RicinB_lectin_2"/>
    <property type="match status" value="1"/>
</dbReference>
<dbReference type="InterPro" id="IPR008979">
    <property type="entry name" value="Galactose-bd-like_sf"/>
</dbReference>